<name>A0ABY4X904_9SPHN</name>
<dbReference type="InterPro" id="IPR011009">
    <property type="entry name" value="Kinase-like_dom_sf"/>
</dbReference>
<evidence type="ECO:0000313" key="1">
    <source>
        <dbReference type="EMBL" id="USI73426.1"/>
    </source>
</evidence>
<reference evidence="1" key="1">
    <citation type="journal article" date="2022" name="Toxins">
        <title>Genomic Analysis of Sphingopyxis sp. USTB-05 for Biodegrading Cyanobacterial Hepatotoxins.</title>
        <authorList>
            <person name="Liu C."/>
            <person name="Xu Q."/>
            <person name="Zhao Z."/>
            <person name="Zhang H."/>
            <person name="Liu X."/>
            <person name="Yin C."/>
            <person name="Liu Y."/>
            <person name="Yan H."/>
        </authorList>
    </citation>
    <scope>NUCLEOTIDE SEQUENCE</scope>
    <source>
        <strain evidence="1">NBD5</strain>
    </source>
</reference>
<evidence type="ECO:0000313" key="2">
    <source>
        <dbReference type="Proteomes" id="UP001056937"/>
    </source>
</evidence>
<dbReference type="SUPFAM" id="SSF56112">
    <property type="entry name" value="Protein kinase-like (PK-like)"/>
    <property type="match status" value="1"/>
</dbReference>
<dbReference type="PANTHER" id="PTHR39441:SF1">
    <property type="entry name" value="DUF2252 DOMAIN-CONTAINING PROTEIN"/>
    <property type="match status" value="1"/>
</dbReference>
<accession>A0ABY4X904</accession>
<gene>
    <name evidence="1" type="ORF">LHA26_02800</name>
</gene>
<proteinExistence type="predicted"/>
<dbReference type="Pfam" id="PF10009">
    <property type="entry name" value="DUF2252"/>
    <property type="match status" value="1"/>
</dbReference>
<protein>
    <submittedName>
        <fullName evidence="1">DUF2252 domain-containing protein</fullName>
    </submittedName>
</protein>
<sequence>MSISPEARAAVLARTRGLKMARSVHAYVRGNTARFYTWLAESPVAGLIPQGPPIWICGDCHLGNLGPLADTDGEIDIQIRDLDQTVIGNPAYDLIRLGLSLETAARSSDLPGVTTARMTEVMIDGYAAALGADDEGAPIEPLVVRSVRREAMGRRWRHLARERLEDVEPAIPLGKRFWKLAPPEQAAIEALFEEEEIVRRGLALAGLDRGRLRVVDAAYWRKGCSSLGRLRYAVLLGVREKAAKAERLALVDIKEAVASVAPAAPGAAMPEDPAARVVAGALALAPNLGERMIPARLLGRPVVLRELAPQDLKIEVAQFSRKQAIAAARYLAYVVGVAHARQMRREERAHWRRALVRRPEEGLDAPSWLWRSIVSLAGAHEAGYLEHCRRVALAA</sequence>
<keyword evidence="2" id="KW-1185">Reference proteome</keyword>
<dbReference type="RefSeq" id="WP_302898031.1">
    <property type="nucleotide sequence ID" value="NZ_CP084930.1"/>
</dbReference>
<dbReference type="InterPro" id="IPR018721">
    <property type="entry name" value="DUF2252"/>
</dbReference>
<dbReference type="Proteomes" id="UP001056937">
    <property type="component" value="Chromosome 1"/>
</dbReference>
<organism evidence="1 2">
    <name type="scientific">Sphingomonas morindae</name>
    <dbReference type="NCBI Taxonomy" id="1541170"/>
    <lineage>
        <taxon>Bacteria</taxon>
        <taxon>Pseudomonadati</taxon>
        <taxon>Pseudomonadota</taxon>
        <taxon>Alphaproteobacteria</taxon>
        <taxon>Sphingomonadales</taxon>
        <taxon>Sphingomonadaceae</taxon>
        <taxon>Sphingomonas</taxon>
    </lineage>
</organism>
<dbReference type="PANTHER" id="PTHR39441">
    <property type="entry name" value="DUF2252 DOMAIN-CONTAINING PROTEIN"/>
    <property type="match status" value="1"/>
</dbReference>
<dbReference type="EMBL" id="CP084930">
    <property type="protein sequence ID" value="USI73426.1"/>
    <property type="molecule type" value="Genomic_DNA"/>
</dbReference>